<evidence type="ECO:0000313" key="2">
    <source>
        <dbReference type="EMBL" id="GAH14462.1"/>
    </source>
</evidence>
<gene>
    <name evidence="2" type="ORF">S01H4_61867</name>
</gene>
<accession>X1D2T1</accession>
<dbReference type="Pfam" id="PF12229">
    <property type="entry name" value="PG_binding_4"/>
    <property type="match status" value="1"/>
</dbReference>
<protein>
    <recommendedName>
        <fullName evidence="1">YoaR-like putative peptidoglycan binding domain-containing protein</fullName>
    </recommendedName>
</protein>
<dbReference type="EMBL" id="BART01036783">
    <property type="protein sequence ID" value="GAH14462.1"/>
    <property type="molecule type" value="Genomic_DNA"/>
</dbReference>
<feature type="non-terminal residue" evidence="2">
    <location>
        <position position="1"/>
    </location>
</feature>
<organism evidence="2">
    <name type="scientific">marine sediment metagenome</name>
    <dbReference type="NCBI Taxonomy" id="412755"/>
    <lineage>
        <taxon>unclassified sequences</taxon>
        <taxon>metagenomes</taxon>
        <taxon>ecological metagenomes</taxon>
    </lineage>
</organism>
<sequence>IESVIKKEPISSNIFIKNLQVITTPSQIGLKLNQKLIKDFIENSLVHDNGGTFDLPVIYIEPLLDENKLINVKDEVEIIISNPITIKLSKDSYKLDRKKIADMVEFKKLIIKENGKEKLVVDVLFNDKLIKYLINSISYKIECVPIDAKFVVEGEQGIIEPSIDG</sequence>
<dbReference type="AlphaFoldDB" id="X1D2T1"/>
<comment type="caution">
    <text evidence="2">The sequence shown here is derived from an EMBL/GenBank/DDBJ whole genome shotgun (WGS) entry which is preliminary data.</text>
</comment>
<evidence type="ECO:0000259" key="1">
    <source>
        <dbReference type="Pfam" id="PF12229"/>
    </source>
</evidence>
<proteinExistence type="predicted"/>
<feature type="non-terminal residue" evidence="2">
    <location>
        <position position="165"/>
    </location>
</feature>
<feature type="domain" description="YoaR-like putative peptidoglycan binding" evidence="1">
    <location>
        <begin position="103"/>
        <end position="165"/>
    </location>
</feature>
<dbReference type="InterPro" id="IPR022029">
    <property type="entry name" value="YoaR-like_PG-bd"/>
</dbReference>
<reference evidence="2" key="1">
    <citation type="journal article" date="2014" name="Front. Microbiol.">
        <title>High frequency of phylogenetically diverse reductive dehalogenase-homologous genes in deep subseafloor sedimentary metagenomes.</title>
        <authorList>
            <person name="Kawai M."/>
            <person name="Futagami T."/>
            <person name="Toyoda A."/>
            <person name="Takaki Y."/>
            <person name="Nishi S."/>
            <person name="Hori S."/>
            <person name="Arai W."/>
            <person name="Tsubouchi T."/>
            <person name="Morono Y."/>
            <person name="Uchiyama I."/>
            <person name="Ito T."/>
            <person name="Fujiyama A."/>
            <person name="Inagaki F."/>
            <person name="Takami H."/>
        </authorList>
    </citation>
    <scope>NUCLEOTIDE SEQUENCE</scope>
    <source>
        <strain evidence="2">Expedition CK06-06</strain>
    </source>
</reference>
<name>X1D2T1_9ZZZZ</name>